<reference evidence="2 3" key="1">
    <citation type="submission" date="2019-10" db="EMBL/GenBank/DDBJ databases">
        <title>Nocardia macrotermitis sp. nov. and Nocardia aurantia sp. nov., isolated from the gut of fungus growing-termite Macrotermes natalensis.</title>
        <authorList>
            <person name="Benndorf R."/>
            <person name="Schwitalla J."/>
            <person name="Martin K."/>
            <person name="De Beer W."/>
            <person name="Kaster A.-K."/>
            <person name="Vollmers J."/>
            <person name="Poulsen M."/>
            <person name="Beemelmanns C."/>
        </authorList>
    </citation>
    <scope>NUCLEOTIDE SEQUENCE [LARGE SCALE GENOMIC DNA]</scope>
    <source>
        <strain evidence="2 3">RB20</strain>
    </source>
</reference>
<dbReference type="Proteomes" id="UP000438448">
    <property type="component" value="Unassembled WGS sequence"/>
</dbReference>
<accession>A0A7K0D9Q7</accession>
<feature type="chain" id="PRO_5029558594" description="Secreted protein" evidence="1">
    <location>
        <begin position="22"/>
        <end position="114"/>
    </location>
</feature>
<evidence type="ECO:0000313" key="3">
    <source>
        <dbReference type="Proteomes" id="UP000438448"/>
    </source>
</evidence>
<evidence type="ECO:0000313" key="2">
    <source>
        <dbReference type="EMBL" id="MQY21594.1"/>
    </source>
</evidence>
<feature type="signal peptide" evidence="1">
    <location>
        <begin position="1"/>
        <end position="21"/>
    </location>
</feature>
<comment type="caution">
    <text evidence="2">The sequence shown here is derived from an EMBL/GenBank/DDBJ whole genome shotgun (WGS) entry which is preliminary data.</text>
</comment>
<keyword evidence="3" id="KW-1185">Reference proteome</keyword>
<evidence type="ECO:0008006" key="4">
    <source>
        <dbReference type="Google" id="ProtNLM"/>
    </source>
</evidence>
<name>A0A7K0D9Q7_9NOCA</name>
<evidence type="ECO:0000256" key="1">
    <source>
        <dbReference type="SAM" id="SignalP"/>
    </source>
</evidence>
<dbReference type="EMBL" id="WEGK01000010">
    <property type="protein sequence ID" value="MQY21594.1"/>
    <property type="molecule type" value="Genomic_DNA"/>
</dbReference>
<gene>
    <name evidence="2" type="ORF">NRB20_47070</name>
</gene>
<keyword evidence="1" id="KW-0732">Signal</keyword>
<sequence>MGAITLVGAAAVFAAAGTAAAYDTPCGRYYCSCDDLFRTPTEADAYTTNRPVVVGPYGRSRIYCHDDAGRLDAWQLGPGDQQHQLYSVTTLTNSATGKIYVWNPNWSYNFRNIP</sequence>
<dbReference type="AlphaFoldDB" id="A0A7K0D9Q7"/>
<protein>
    <recommendedName>
        <fullName evidence="4">Secreted protein</fullName>
    </recommendedName>
</protein>
<organism evidence="2 3">
    <name type="scientific">Nocardia macrotermitis</name>
    <dbReference type="NCBI Taxonomy" id="2585198"/>
    <lineage>
        <taxon>Bacteria</taxon>
        <taxon>Bacillati</taxon>
        <taxon>Actinomycetota</taxon>
        <taxon>Actinomycetes</taxon>
        <taxon>Mycobacteriales</taxon>
        <taxon>Nocardiaceae</taxon>
        <taxon>Nocardia</taxon>
    </lineage>
</organism>
<proteinExistence type="predicted"/>